<dbReference type="SMART" id="SM00670">
    <property type="entry name" value="PINc"/>
    <property type="match status" value="1"/>
</dbReference>
<name>A0A7X6N4C9_9LACO</name>
<dbReference type="InterPro" id="IPR002716">
    <property type="entry name" value="PIN_dom"/>
</dbReference>
<dbReference type="SUPFAM" id="SSF88723">
    <property type="entry name" value="PIN domain-like"/>
    <property type="match status" value="1"/>
</dbReference>
<comment type="cofactor">
    <cofactor evidence="1">
        <name>Mg(2+)</name>
        <dbReference type="ChEBI" id="CHEBI:18420"/>
    </cofactor>
</comment>
<dbReference type="AlphaFoldDB" id="A0A7X6N4C9"/>
<dbReference type="PANTHER" id="PTHR11603">
    <property type="entry name" value="AAA FAMILY ATPASE"/>
    <property type="match status" value="1"/>
</dbReference>
<dbReference type="GO" id="GO:0016787">
    <property type="term" value="F:hydrolase activity"/>
    <property type="evidence" value="ECO:0007669"/>
    <property type="project" value="UniProtKB-KW"/>
</dbReference>
<dbReference type="CDD" id="cd09877">
    <property type="entry name" value="PIN_YacL-like"/>
    <property type="match status" value="1"/>
</dbReference>
<dbReference type="InterPro" id="IPR002792">
    <property type="entry name" value="TRAM_dom"/>
</dbReference>
<keyword evidence="5" id="KW-1133">Transmembrane helix</keyword>
<evidence type="ECO:0000256" key="5">
    <source>
        <dbReference type="SAM" id="Phobius"/>
    </source>
</evidence>
<keyword evidence="5" id="KW-0472">Membrane</keyword>
<evidence type="ECO:0000256" key="4">
    <source>
        <dbReference type="ARBA" id="ARBA00022842"/>
    </source>
</evidence>
<keyword evidence="8" id="KW-1185">Reference proteome</keyword>
<dbReference type="InterPro" id="IPR052041">
    <property type="entry name" value="Nucleic_acid_metab_PIN/TRAM"/>
</dbReference>
<evidence type="ECO:0000256" key="1">
    <source>
        <dbReference type="ARBA" id="ARBA00001946"/>
    </source>
</evidence>
<comment type="caution">
    <text evidence="7">The sequence shown here is derived from an EMBL/GenBank/DDBJ whole genome shotgun (WGS) entry which is preliminary data.</text>
</comment>
<keyword evidence="2" id="KW-0540">Nuclease</keyword>
<keyword evidence="3" id="KW-0378">Hydrolase</keyword>
<dbReference type="PANTHER" id="PTHR11603:SF147">
    <property type="entry name" value="MEMBRANE PROTEIN"/>
    <property type="match status" value="1"/>
</dbReference>
<dbReference type="Proteomes" id="UP000549765">
    <property type="component" value="Unassembled WGS sequence"/>
</dbReference>
<feature type="transmembrane region" description="Helical" evidence="5">
    <location>
        <begin position="40"/>
        <end position="58"/>
    </location>
</feature>
<feature type="domain" description="TRAM" evidence="6">
    <location>
        <begin position="299"/>
        <end position="360"/>
    </location>
</feature>
<dbReference type="GO" id="GO:0004518">
    <property type="term" value="F:nuclease activity"/>
    <property type="evidence" value="ECO:0007669"/>
    <property type="project" value="UniProtKB-KW"/>
</dbReference>
<organism evidence="7 8">
    <name type="scientific">Periweissella fabalis</name>
    <dbReference type="NCBI Taxonomy" id="1070421"/>
    <lineage>
        <taxon>Bacteria</taxon>
        <taxon>Bacillati</taxon>
        <taxon>Bacillota</taxon>
        <taxon>Bacilli</taxon>
        <taxon>Lactobacillales</taxon>
        <taxon>Lactobacillaceae</taxon>
        <taxon>Periweissella</taxon>
    </lineage>
</organism>
<evidence type="ECO:0000313" key="8">
    <source>
        <dbReference type="Proteomes" id="UP000549765"/>
    </source>
</evidence>
<reference evidence="7 8" key="1">
    <citation type="submission" date="2020-04" db="EMBL/GenBank/DDBJ databases">
        <title>MicrobeNet Type strains.</title>
        <authorList>
            <person name="Nicholson A.C."/>
        </authorList>
    </citation>
    <scope>NUCLEOTIDE SEQUENCE [LARGE SCALE GENOMIC DNA]</scope>
    <source>
        <strain evidence="7 8">CCUG 61472</strain>
    </source>
</reference>
<feature type="transmembrane region" description="Helical" evidence="5">
    <location>
        <begin position="78"/>
        <end position="101"/>
    </location>
</feature>
<protein>
    <submittedName>
        <fullName evidence="7">PIN domain nuclease</fullName>
    </submittedName>
</protein>
<dbReference type="PROSITE" id="PS50926">
    <property type="entry name" value="TRAM"/>
    <property type="match status" value="1"/>
</dbReference>
<evidence type="ECO:0000256" key="3">
    <source>
        <dbReference type="ARBA" id="ARBA00022801"/>
    </source>
</evidence>
<evidence type="ECO:0000259" key="6">
    <source>
        <dbReference type="PROSITE" id="PS50926"/>
    </source>
</evidence>
<sequence>MRKKIIQAALALVGGAIGLLVLPSFWHLIHVNYQWIDNNITDFIIGALLLLFVSFYLVDYIDHKLGDIENYLSKKNPLSLLIGSITTILGLLIAVLISSLFVNSRIFLINTVIPILLMLLFGYLGFRLGTTRTDEWKNLIPGFNRVRGKIEPLQEGEVIGDKQLEPNYHHYKILDTNILIDGRIYDLVKSGFIEGTLLVPNFVLYEIQYIADSADSVKRVRGRRGLDILNKLREEQIIPIEMYEGDYEDIKEVDEKLVQLAKDLDAVLVTNDFNLNKVTSFQNITIFNINELVGALRPRVLPGETMHVMVVKKGTERQQGVAYLDDGTMVVVEDGQYFMNKKLDVTVTSALQTDAGRMIFAKPTHATKPIE</sequence>
<evidence type="ECO:0000256" key="2">
    <source>
        <dbReference type="ARBA" id="ARBA00022722"/>
    </source>
</evidence>
<proteinExistence type="predicted"/>
<evidence type="ECO:0000313" key="7">
    <source>
        <dbReference type="EMBL" id="NKZ24810.1"/>
    </source>
</evidence>
<feature type="transmembrane region" description="Helical" evidence="5">
    <location>
        <begin position="107"/>
        <end position="126"/>
    </location>
</feature>
<dbReference type="Pfam" id="PF01850">
    <property type="entry name" value="PIN"/>
    <property type="match status" value="1"/>
</dbReference>
<keyword evidence="4" id="KW-0460">Magnesium</keyword>
<dbReference type="Gene3D" id="3.40.50.1010">
    <property type="entry name" value="5'-nuclease"/>
    <property type="match status" value="1"/>
</dbReference>
<keyword evidence="5" id="KW-0812">Transmembrane</keyword>
<accession>A0A7X6N4C9</accession>
<dbReference type="RefSeq" id="WP_168722605.1">
    <property type="nucleotide sequence ID" value="NZ_JAAXPN010000010.1"/>
</dbReference>
<dbReference type="InterPro" id="IPR029060">
    <property type="entry name" value="PIN-like_dom_sf"/>
</dbReference>
<dbReference type="EMBL" id="JAAXPN010000010">
    <property type="protein sequence ID" value="NKZ24810.1"/>
    <property type="molecule type" value="Genomic_DNA"/>
</dbReference>
<feature type="transmembrane region" description="Helical" evidence="5">
    <location>
        <begin position="7"/>
        <end position="28"/>
    </location>
</feature>
<gene>
    <name evidence="7" type="ORF">HF964_08400</name>
</gene>